<keyword evidence="1" id="KW-0472">Membrane</keyword>
<evidence type="ECO:0000256" key="1">
    <source>
        <dbReference type="SAM" id="Phobius"/>
    </source>
</evidence>
<evidence type="ECO:0000256" key="2">
    <source>
        <dbReference type="SAM" id="SignalP"/>
    </source>
</evidence>
<proteinExistence type="predicted"/>
<keyword evidence="2" id="KW-0732">Signal</keyword>
<feature type="chain" id="PRO_5042480814" evidence="2">
    <location>
        <begin position="24"/>
        <end position="225"/>
    </location>
</feature>
<accession>A0AAJ4XMF5</accession>
<feature type="signal peptide" evidence="2">
    <location>
        <begin position="1"/>
        <end position="23"/>
    </location>
</feature>
<keyword evidence="4" id="KW-1185">Reference proteome</keyword>
<dbReference type="EMBL" id="OAPG01000007">
    <property type="protein sequence ID" value="SNX84606.1"/>
    <property type="molecule type" value="Genomic_DNA"/>
</dbReference>
<dbReference type="AlphaFoldDB" id="A0AAJ4XMF5"/>
<comment type="caution">
    <text evidence="3">The sequence shown here is derived from an EMBL/GenBank/DDBJ whole genome shotgun (WGS) entry which is preliminary data.</text>
</comment>
<name>A0AAJ4XMF5_9BASI</name>
<sequence length="225" mass="24041">MSRSIVLLILISLLAMATSLTSAFDITFPSATNGDYWVACGWNNMTWKSYTTDPRTITIMLTNSNKTLLKYDFGIGNALQGQENAAMVYVPCLPAASGYSLLFVNASNNDHTKKQVLYTSPQFIIKPKNSPPAPASGQSSIASNFQPFFQTPGIVLTPSDKLSSVTNTTLDGDSSNNALPHLDGSADLASFHPVSNDHNAAMMGLVGDLIFVAVIAAFTILIVIT</sequence>
<feature type="transmembrane region" description="Helical" evidence="1">
    <location>
        <begin position="200"/>
        <end position="224"/>
    </location>
</feature>
<keyword evidence="1" id="KW-1133">Transmembrane helix</keyword>
<dbReference type="Proteomes" id="UP001294444">
    <property type="component" value="Unassembled WGS sequence"/>
</dbReference>
<protein>
    <submittedName>
        <fullName evidence="3">Uncharacterized protein</fullName>
    </submittedName>
</protein>
<evidence type="ECO:0000313" key="4">
    <source>
        <dbReference type="Proteomes" id="UP001294444"/>
    </source>
</evidence>
<gene>
    <name evidence="3" type="ORF">MEPE_03315</name>
</gene>
<evidence type="ECO:0000313" key="3">
    <source>
        <dbReference type="EMBL" id="SNX84606.1"/>
    </source>
</evidence>
<reference evidence="3" key="1">
    <citation type="submission" date="2023-10" db="EMBL/GenBank/DDBJ databases">
        <authorList>
            <person name="Guldener U."/>
        </authorList>
    </citation>
    <scope>NUCLEOTIDE SEQUENCE</scope>
    <source>
        <strain evidence="3">Mp4</strain>
    </source>
</reference>
<keyword evidence="1" id="KW-0812">Transmembrane</keyword>
<organism evidence="3 4">
    <name type="scientific">Melanopsichium pennsylvanicum</name>
    <dbReference type="NCBI Taxonomy" id="63383"/>
    <lineage>
        <taxon>Eukaryota</taxon>
        <taxon>Fungi</taxon>
        <taxon>Dikarya</taxon>
        <taxon>Basidiomycota</taxon>
        <taxon>Ustilaginomycotina</taxon>
        <taxon>Ustilaginomycetes</taxon>
        <taxon>Ustilaginales</taxon>
        <taxon>Ustilaginaceae</taxon>
        <taxon>Melanopsichium</taxon>
    </lineage>
</organism>